<proteinExistence type="predicted"/>
<keyword evidence="1" id="KW-0325">Glycoprotein</keyword>
<dbReference type="GeneTree" id="ENSGT01120000271825"/>
<dbReference type="Proteomes" id="UP001108240">
    <property type="component" value="Unplaced"/>
</dbReference>
<evidence type="ECO:0000313" key="4">
    <source>
        <dbReference type="Ensembl" id="ENSCCRP00000016546.2"/>
    </source>
</evidence>
<organism evidence="4 5">
    <name type="scientific">Cyprinus carpio carpio</name>
    <dbReference type="NCBI Taxonomy" id="630221"/>
    <lineage>
        <taxon>Eukaryota</taxon>
        <taxon>Metazoa</taxon>
        <taxon>Chordata</taxon>
        <taxon>Craniata</taxon>
        <taxon>Vertebrata</taxon>
        <taxon>Euteleostomi</taxon>
        <taxon>Actinopterygii</taxon>
        <taxon>Neopterygii</taxon>
        <taxon>Teleostei</taxon>
        <taxon>Ostariophysi</taxon>
        <taxon>Cypriniformes</taxon>
        <taxon>Cyprinidae</taxon>
        <taxon>Cyprininae</taxon>
        <taxon>Cyprinus</taxon>
    </lineage>
</organism>
<feature type="transmembrane region" description="Helical" evidence="2">
    <location>
        <begin position="346"/>
        <end position="367"/>
    </location>
</feature>
<dbReference type="Gene3D" id="3.30.500.10">
    <property type="entry name" value="MHC class I-like antigen recognition-like"/>
    <property type="match status" value="1"/>
</dbReference>
<dbReference type="Pfam" id="PF00129">
    <property type="entry name" value="MHC_I"/>
    <property type="match status" value="1"/>
</dbReference>
<dbReference type="Gene3D" id="2.60.40.10">
    <property type="entry name" value="Immunoglobulins"/>
    <property type="match status" value="1"/>
</dbReference>
<evidence type="ECO:0000259" key="3">
    <source>
        <dbReference type="PROSITE" id="PS50835"/>
    </source>
</evidence>
<keyword evidence="2" id="KW-0812">Transmembrane</keyword>
<dbReference type="InterPro" id="IPR003597">
    <property type="entry name" value="Ig_C1-set"/>
</dbReference>
<feature type="domain" description="Ig-like" evidence="3">
    <location>
        <begin position="238"/>
        <end position="329"/>
    </location>
</feature>
<dbReference type="InterPro" id="IPR011161">
    <property type="entry name" value="MHC_I-like_Ag-recog"/>
</dbReference>
<reference evidence="4" key="2">
    <citation type="submission" date="2025-09" db="UniProtKB">
        <authorList>
            <consortium name="Ensembl"/>
        </authorList>
    </citation>
    <scope>IDENTIFICATION</scope>
</reference>
<dbReference type="InterPro" id="IPR036179">
    <property type="entry name" value="Ig-like_dom_sf"/>
</dbReference>
<dbReference type="Pfam" id="PF07654">
    <property type="entry name" value="C1-set"/>
    <property type="match status" value="1"/>
</dbReference>
<dbReference type="InterPro" id="IPR011162">
    <property type="entry name" value="MHC_I/II-like_Ag-recog"/>
</dbReference>
<sequence>MDTECNIGNLSKRKRRRVKVEEGSLGDIGPNTRLFIEKMFELVYLLSCLTFVRAGSHSLMALATYIDGQTPFPEFSVVLMLDDVQIAYYDSITWKTVYRSHSESKYYDEEQRDAGVVFQYIYNNLKNWELYCKDRFNHTDHTGVHVTQRIVGCELSNNDEPGLFKSCDAFDGQNIGDLTFDMEKNEIHNTMQWGIAWEQGKQLHVKFVLQNVYHPICIKTLRRYLNMEKNNVMRKVKPRVRLMKKTLTDSQGLQISCLATGFYPRHINLTLFRDGQPVEDDLITGGQILPNGDGTYQMRKSLVISEEELREEHKYNCTMKHLNLDNKLDFTFDVAESDPGSSTKSVVISVLVFMCVVVLIITALIIWRKRRAAGRDITE</sequence>
<protein>
    <submittedName>
        <fullName evidence="4">Major histocompatibility complex class I LBA</fullName>
    </submittedName>
</protein>
<keyword evidence="2" id="KW-1133">Transmembrane helix</keyword>
<dbReference type="SUPFAM" id="SSF48726">
    <property type="entry name" value="Immunoglobulin"/>
    <property type="match status" value="1"/>
</dbReference>
<dbReference type="Ensembl" id="ENSCCRT00000018045.2">
    <property type="protein sequence ID" value="ENSCCRP00000016546.2"/>
    <property type="gene ID" value="ENSCCRG00000027706.2"/>
</dbReference>
<keyword evidence="5" id="KW-1185">Reference proteome</keyword>
<keyword evidence="2" id="KW-0472">Membrane</keyword>
<evidence type="ECO:0000256" key="1">
    <source>
        <dbReference type="ARBA" id="ARBA00023180"/>
    </source>
</evidence>
<reference evidence="4" key="1">
    <citation type="submission" date="2025-08" db="UniProtKB">
        <authorList>
            <consortium name="Ensembl"/>
        </authorList>
    </citation>
    <scope>IDENTIFICATION</scope>
</reference>
<dbReference type="GO" id="GO:0005615">
    <property type="term" value="C:extracellular space"/>
    <property type="evidence" value="ECO:0007669"/>
    <property type="project" value="TreeGrafter"/>
</dbReference>
<dbReference type="SUPFAM" id="SSF54452">
    <property type="entry name" value="MHC antigen-recognition domain"/>
    <property type="match status" value="1"/>
</dbReference>
<evidence type="ECO:0000313" key="5">
    <source>
        <dbReference type="Proteomes" id="UP001108240"/>
    </source>
</evidence>
<evidence type="ECO:0000256" key="2">
    <source>
        <dbReference type="SAM" id="Phobius"/>
    </source>
</evidence>
<dbReference type="InterPro" id="IPR050208">
    <property type="entry name" value="MHC_class-I_related"/>
</dbReference>
<name>A0A8C1ADQ9_CYPCA</name>
<dbReference type="InterPro" id="IPR007110">
    <property type="entry name" value="Ig-like_dom"/>
</dbReference>
<dbReference type="PROSITE" id="PS50835">
    <property type="entry name" value="IG_LIKE"/>
    <property type="match status" value="1"/>
</dbReference>
<dbReference type="GO" id="GO:0006955">
    <property type="term" value="P:immune response"/>
    <property type="evidence" value="ECO:0007669"/>
    <property type="project" value="TreeGrafter"/>
</dbReference>
<dbReference type="PANTHER" id="PTHR16675:SF191">
    <property type="entry name" value="CLASS I HISTOCOMPATIBILITY ANTIGEN, F10 ALPHA CHAIN-LIKE-RELATED"/>
    <property type="match status" value="1"/>
</dbReference>
<dbReference type="AlphaFoldDB" id="A0A8C1ADQ9"/>
<dbReference type="FunFam" id="3.30.500.10:FF:000007">
    <property type="entry name" value="Major histocompatibility complex class I LDA"/>
    <property type="match status" value="1"/>
</dbReference>
<dbReference type="InterPro" id="IPR013783">
    <property type="entry name" value="Ig-like_fold"/>
</dbReference>
<dbReference type="InterPro" id="IPR037055">
    <property type="entry name" value="MHC_I-like_Ag-recog_sf"/>
</dbReference>
<dbReference type="PANTHER" id="PTHR16675">
    <property type="entry name" value="MHC CLASS I-RELATED"/>
    <property type="match status" value="1"/>
</dbReference>
<dbReference type="GO" id="GO:0009897">
    <property type="term" value="C:external side of plasma membrane"/>
    <property type="evidence" value="ECO:0007669"/>
    <property type="project" value="TreeGrafter"/>
</dbReference>
<dbReference type="SMART" id="SM00407">
    <property type="entry name" value="IGc1"/>
    <property type="match status" value="1"/>
</dbReference>
<accession>A0A8C1ADQ9</accession>
<dbReference type="OMA" id="MDTECNI"/>